<dbReference type="InterPro" id="IPR008258">
    <property type="entry name" value="Transglycosylase_SLT_dom_1"/>
</dbReference>
<keyword evidence="5" id="KW-1185">Reference proteome</keyword>
<dbReference type="PROSITE" id="PS51782">
    <property type="entry name" value="LYSM"/>
    <property type="match status" value="2"/>
</dbReference>
<dbReference type="Proteomes" id="UP000663720">
    <property type="component" value="Chromosome"/>
</dbReference>
<dbReference type="Pfam" id="PF01464">
    <property type="entry name" value="SLT"/>
    <property type="match status" value="1"/>
</dbReference>
<evidence type="ECO:0000313" key="5">
    <source>
        <dbReference type="Proteomes" id="UP000663720"/>
    </source>
</evidence>
<evidence type="ECO:0000256" key="1">
    <source>
        <dbReference type="ARBA" id="ARBA00007734"/>
    </source>
</evidence>
<keyword evidence="2" id="KW-1133">Transmembrane helix</keyword>
<comment type="similarity">
    <text evidence="1">Belongs to the transglycosylase Slt family.</text>
</comment>
<dbReference type="Pfam" id="PF01476">
    <property type="entry name" value="LysM"/>
    <property type="match status" value="2"/>
</dbReference>
<dbReference type="EMBL" id="CP061799">
    <property type="protein sequence ID" value="QTA83924.1"/>
    <property type="molecule type" value="Genomic_DNA"/>
</dbReference>
<feature type="domain" description="LysM" evidence="3">
    <location>
        <begin position="505"/>
        <end position="549"/>
    </location>
</feature>
<feature type="domain" description="LysM" evidence="3">
    <location>
        <begin position="436"/>
        <end position="480"/>
    </location>
</feature>
<dbReference type="InterPro" id="IPR023346">
    <property type="entry name" value="Lysozyme-like_dom_sf"/>
</dbReference>
<feature type="transmembrane region" description="Helical" evidence="2">
    <location>
        <begin position="21"/>
        <end position="41"/>
    </location>
</feature>
<proteinExistence type="inferred from homology"/>
<keyword evidence="2" id="KW-0812">Transmembrane</keyword>
<organism evidence="4 5">
    <name type="scientific">Desulfonema limicola</name>
    <dbReference type="NCBI Taxonomy" id="45656"/>
    <lineage>
        <taxon>Bacteria</taxon>
        <taxon>Pseudomonadati</taxon>
        <taxon>Thermodesulfobacteriota</taxon>
        <taxon>Desulfobacteria</taxon>
        <taxon>Desulfobacterales</taxon>
        <taxon>Desulfococcaceae</taxon>
        <taxon>Desulfonema</taxon>
    </lineage>
</organism>
<dbReference type="KEGG" id="dli:dnl_63490"/>
<gene>
    <name evidence="4" type="ORF">dnl_63490</name>
</gene>
<reference evidence="4" key="1">
    <citation type="journal article" date="2021" name="Microb. Physiol.">
        <title>Proteogenomic Insights into the Physiology of Marine, Sulfate-Reducing, Filamentous Desulfonema limicola and Desulfonema magnum.</title>
        <authorList>
            <person name="Schnaars V."/>
            <person name="Wohlbrand L."/>
            <person name="Scheve S."/>
            <person name="Hinrichs C."/>
            <person name="Reinhardt R."/>
            <person name="Rabus R."/>
        </authorList>
    </citation>
    <scope>NUCLEOTIDE SEQUENCE</scope>
    <source>
        <strain evidence="4">5ac10</strain>
    </source>
</reference>
<dbReference type="AlphaFoldDB" id="A0A975GJT0"/>
<accession>A0A975GJT0</accession>
<dbReference type="SUPFAM" id="SSF54106">
    <property type="entry name" value="LysM domain"/>
    <property type="match status" value="2"/>
</dbReference>
<dbReference type="Gene3D" id="3.10.350.10">
    <property type="entry name" value="LysM domain"/>
    <property type="match status" value="2"/>
</dbReference>
<name>A0A975GJT0_9BACT</name>
<dbReference type="CDD" id="cd00118">
    <property type="entry name" value="LysM"/>
    <property type="match status" value="2"/>
</dbReference>
<dbReference type="InterPro" id="IPR000189">
    <property type="entry name" value="Transglyc_AS"/>
</dbReference>
<keyword evidence="2" id="KW-0472">Membrane</keyword>
<sequence>MKEDNLQNVKKKWIWDINYRLLINIVILSGLLLSIPSVLTLPSPPAIQTKIISVEKSINARFSPDIPDSLFAIPEKLKHQAVFWEKIFTQYKQSEVLIHDNWYLNVVYEVIDLKQTGKKSWEAVRTAKQKYKELLTEMVENLETPDKMTKQVYRLYNLYKNIDEIPLFKIKDAPLRVHAQQGQRSGFKKAIIKSGYYMEHIEKILEEYSIPKELAWLPLIESSFNPHIRSSVGAAGMWQLMPGSGRHYGLTINYLIDERCDPFISTRAAARHLINDFENLKSWPLAITAYNHGLSGINNAVKLLESKNIADIIENYDGPRFKFASRNFYVEFITAVKIAENPKQYFGNFEKKSPLKLEQIKIPDYVTVETLVSYLGIKKSEIQKFNPALLPSVYEPGGYIPKGASLNIPKKKKPDFEKAYALIPENLKHMEIPAPVYHKVRKKQTLSEIAKLHNVPLGSLARFNNIKNTRHIRAGQRLKIPAALESGDETSVSRFKGLPLEFSTVSHRVRRGQTLSDIAKMYGISEKSIARLNKIRDLKKIRAGQVLRIPEG</sequence>
<dbReference type="SUPFAM" id="SSF53955">
    <property type="entry name" value="Lysozyme-like"/>
    <property type="match status" value="1"/>
</dbReference>
<dbReference type="RefSeq" id="WP_207689702.1">
    <property type="nucleotide sequence ID" value="NZ_CP061799.1"/>
</dbReference>
<dbReference type="CDD" id="cd16894">
    <property type="entry name" value="MltD-like"/>
    <property type="match status" value="1"/>
</dbReference>
<dbReference type="GO" id="GO:0000270">
    <property type="term" value="P:peptidoglycan metabolic process"/>
    <property type="evidence" value="ECO:0007669"/>
    <property type="project" value="InterPro"/>
</dbReference>
<protein>
    <submittedName>
        <fullName evidence="4">Lytic transglycosylase LysM domain-containing protein</fullName>
    </submittedName>
</protein>
<dbReference type="SMART" id="SM00257">
    <property type="entry name" value="LysM"/>
    <property type="match status" value="2"/>
</dbReference>
<evidence type="ECO:0000256" key="2">
    <source>
        <dbReference type="SAM" id="Phobius"/>
    </source>
</evidence>
<dbReference type="Gene3D" id="1.10.530.10">
    <property type="match status" value="1"/>
</dbReference>
<evidence type="ECO:0000313" key="4">
    <source>
        <dbReference type="EMBL" id="QTA83924.1"/>
    </source>
</evidence>
<dbReference type="PROSITE" id="PS00922">
    <property type="entry name" value="TRANSGLYCOSYLASE"/>
    <property type="match status" value="1"/>
</dbReference>
<dbReference type="GO" id="GO:0016020">
    <property type="term" value="C:membrane"/>
    <property type="evidence" value="ECO:0007669"/>
    <property type="project" value="InterPro"/>
</dbReference>
<dbReference type="PANTHER" id="PTHR33734">
    <property type="entry name" value="LYSM DOMAIN-CONTAINING GPI-ANCHORED PROTEIN 2"/>
    <property type="match status" value="1"/>
</dbReference>
<dbReference type="GO" id="GO:0008933">
    <property type="term" value="F:peptidoglycan lytic transglycosylase activity"/>
    <property type="evidence" value="ECO:0007669"/>
    <property type="project" value="InterPro"/>
</dbReference>
<evidence type="ECO:0000259" key="3">
    <source>
        <dbReference type="PROSITE" id="PS51782"/>
    </source>
</evidence>
<dbReference type="PANTHER" id="PTHR33734:SF22">
    <property type="entry name" value="MEMBRANE-BOUND LYTIC MUREIN TRANSGLYCOSYLASE D"/>
    <property type="match status" value="1"/>
</dbReference>
<dbReference type="InterPro" id="IPR018392">
    <property type="entry name" value="LysM"/>
</dbReference>
<dbReference type="InterPro" id="IPR036779">
    <property type="entry name" value="LysM_dom_sf"/>
</dbReference>